<dbReference type="EMBL" id="CADCXV010000156">
    <property type="protein sequence ID" value="CAB0028506.1"/>
    <property type="molecule type" value="Genomic_DNA"/>
</dbReference>
<protein>
    <submittedName>
        <fullName evidence="2">Uncharacterized protein</fullName>
    </submittedName>
</protein>
<reference evidence="2 3" key="1">
    <citation type="submission" date="2020-02" db="EMBL/GenBank/DDBJ databases">
        <authorList>
            <person name="Ferguson B K."/>
        </authorList>
    </citation>
    <scope>NUCLEOTIDE SEQUENCE [LARGE SCALE GENOMIC DNA]</scope>
</reference>
<feature type="non-terminal residue" evidence="2">
    <location>
        <position position="177"/>
    </location>
</feature>
<feature type="region of interest" description="Disordered" evidence="1">
    <location>
        <begin position="1"/>
        <end position="51"/>
    </location>
</feature>
<accession>A0A6H5HT27</accession>
<evidence type="ECO:0000313" key="2">
    <source>
        <dbReference type="EMBL" id="CAB0028506.1"/>
    </source>
</evidence>
<feature type="compositionally biased region" description="Polar residues" evidence="1">
    <location>
        <begin position="68"/>
        <end position="81"/>
    </location>
</feature>
<name>A0A6H5HT27_9HYME</name>
<feature type="compositionally biased region" description="Basic residues" evidence="1">
    <location>
        <begin position="39"/>
        <end position="50"/>
    </location>
</feature>
<dbReference type="AlphaFoldDB" id="A0A6H5HT27"/>
<evidence type="ECO:0000313" key="3">
    <source>
        <dbReference type="Proteomes" id="UP000479190"/>
    </source>
</evidence>
<feature type="region of interest" description="Disordered" evidence="1">
    <location>
        <begin position="63"/>
        <end position="91"/>
    </location>
</feature>
<sequence length="177" mass="19575">MVEGPARRRLSGAKWSRTLPQHTAAAAQVASPPEEHLKSQRRGHSSHRRPVTSAALWEMAIRPGGHSDTLSRQVRRTGSSRSECRQPAEATSGPVVKVVSLPVRTKHRLILRVRYLPTVGGSCKLHRSRTRWGAVLREKKPASSHTPAPMRRCDDARRECAMTEDGRATAAASCRPR</sequence>
<gene>
    <name evidence="2" type="ORF">TBRA_LOCUS665</name>
</gene>
<dbReference type="Proteomes" id="UP000479190">
    <property type="component" value="Unassembled WGS sequence"/>
</dbReference>
<proteinExistence type="predicted"/>
<evidence type="ECO:0000256" key="1">
    <source>
        <dbReference type="SAM" id="MobiDB-lite"/>
    </source>
</evidence>
<keyword evidence="3" id="KW-1185">Reference proteome</keyword>
<organism evidence="2 3">
    <name type="scientific">Trichogramma brassicae</name>
    <dbReference type="NCBI Taxonomy" id="86971"/>
    <lineage>
        <taxon>Eukaryota</taxon>
        <taxon>Metazoa</taxon>
        <taxon>Ecdysozoa</taxon>
        <taxon>Arthropoda</taxon>
        <taxon>Hexapoda</taxon>
        <taxon>Insecta</taxon>
        <taxon>Pterygota</taxon>
        <taxon>Neoptera</taxon>
        <taxon>Endopterygota</taxon>
        <taxon>Hymenoptera</taxon>
        <taxon>Apocrita</taxon>
        <taxon>Proctotrupomorpha</taxon>
        <taxon>Chalcidoidea</taxon>
        <taxon>Trichogrammatidae</taxon>
        <taxon>Trichogramma</taxon>
    </lineage>
</organism>